<feature type="compositionally biased region" description="Low complexity" evidence="1">
    <location>
        <begin position="1"/>
        <end position="18"/>
    </location>
</feature>
<evidence type="ECO:0000313" key="4">
    <source>
        <dbReference type="Proteomes" id="UP001239994"/>
    </source>
</evidence>
<protein>
    <submittedName>
        <fullName evidence="3">Uncharacterized protein</fullName>
    </submittedName>
</protein>
<evidence type="ECO:0000313" key="3">
    <source>
        <dbReference type="EMBL" id="KAK1790359.1"/>
    </source>
</evidence>
<proteinExistence type="predicted"/>
<dbReference type="EMBL" id="JAROKS010000021">
    <property type="protein sequence ID" value="KAK1790359.1"/>
    <property type="molecule type" value="Genomic_DNA"/>
</dbReference>
<keyword evidence="2" id="KW-0472">Membrane</keyword>
<evidence type="ECO:0000256" key="2">
    <source>
        <dbReference type="SAM" id="Phobius"/>
    </source>
</evidence>
<dbReference type="AlphaFoldDB" id="A0AAD8Z2M8"/>
<keyword evidence="2" id="KW-1133">Transmembrane helix</keyword>
<dbReference type="Proteomes" id="UP001239994">
    <property type="component" value="Unassembled WGS sequence"/>
</dbReference>
<feature type="transmembrane region" description="Helical" evidence="2">
    <location>
        <begin position="87"/>
        <end position="105"/>
    </location>
</feature>
<comment type="caution">
    <text evidence="3">The sequence shown here is derived from an EMBL/GenBank/DDBJ whole genome shotgun (WGS) entry which is preliminary data.</text>
</comment>
<sequence>MSTAQTPPRLSPSTTLTRDASSPLTCTWSIHCPMMPPSPLATLALCASRTHTRARTPSRCRTVTFCSTLGTSPSLDYPAKSRSLTTGSVWVWVCVCVWVWVYVYVRSLHLFLSSRGTTVGVLICHGDKLCWTSGTRSQSPLTFCSHTALLWVSWTGCPGRCNAWAAWSF</sequence>
<gene>
    <name evidence="3" type="ORF">P4O66_014255</name>
</gene>
<keyword evidence="4" id="KW-1185">Reference proteome</keyword>
<keyword evidence="2" id="KW-0812">Transmembrane</keyword>
<accession>A0AAD8Z2M8</accession>
<feature type="region of interest" description="Disordered" evidence="1">
    <location>
        <begin position="1"/>
        <end position="21"/>
    </location>
</feature>
<organism evidence="3 4">
    <name type="scientific">Electrophorus voltai</name>
    <dbReference type="NCBI Taxonomy" id="2609070"/>
    <lineage>
        <taxon>Eukaryota</taxon>
        <taxon>Metazoa</taxon>
        <taxon>Chordata</taxon>
        <taxon>Craniata</taxon>
        <taxon>Vertebrata</taxon>
        <taxon>Euteleostomi</taxon>
        <taxon>Actinopterygii</taxon>
        <taxon>Neopterygii</taxon>
        <taxon>Teleostei</taxon>
        <taxon>Ostariophysi</taxon>
        <taxon>Gymnotiformes</taxon>
        <taxon>Gymnotoidei</taxon>
        <taxon>Gymnotidae</taxon>
        <taxon>Electrophorus</taxon>
    </lineage>
</organism>
<name>A0AAD8Z2M8_9TELE</name>
<evidence type="ECO:0000256" key="1">
    <source>
        <dbReference type="SAM" id="MobiDB-lite"/>
    </source>
</evidence>
<reference evidence="3" key="1">
    <citation type="submission" date="2023-03" db="EMBL/GenBank/DDBJ databases">
        <title>Electrophorus voltai genome.</title>
        <authorList>
            <person name="Bian C."/>
        </authorList>
    </citation>
    <scope>NUCLEOTIDE SEQUENCE</scope>
    <source>
        <strain evidence="3">CB-2022</strain>
        <tissue evidence="3">Muscle</tissue>
    </source>
</reference>